<sequence length="104" mass="11132">MSSYSRKGITTISSINAVVPSGENNVSSASSSAVAINSSLNSQIPCRFGNKCANAKCMFKHPKLCRFGAFCTNPTCYFWHPSTSTPTIGGIEKAKYKWKASTAV</sequence>
<protein>
    <recommendedName>
        <fullName evidence="3">C3H1-type domain-containing protein</fullName>
    </recommendedName>
</protein>
<accession>A0ABD6ENZ0</accession>
<dbReference type="Gene3D" id="4.10.1000.40">
    <property type="match status" value="1"/>
</dbReference>
<keyword evidence="2" id="KW-1185">Reference proteome</keyword>
<dbReference type="EMBL" id="JBGFUD010004752">
    <property type="protein sequence ID" value="MFH4979869.1"/>
    <property type="molecule type" value="Genomic_DNA"/>
</dbReference>
<comment type="caution">
    <text evidence="1">The sequence shown here is derived from an EMBL/GenBank/DDBJ whole genome shotgun (WGS) entry which is preliminary data.</text>
</comment>
<dbReference type="Proteomes" id="UP001608902">
    <property type="component" value="Unassembled WGS sequence"/>
</dbReference>
<dbReference type="AlphaFoldDB" id="A0ABD6ENZ0"/>
<proteinExistence type="predicted"/>
<reference evidence="1 2" key="1">
    <citation type="submission" date="2024-08" db="EMBL/GenBank/DDBJ databases">
        <title>Gnathostoma spinigerum genome.</title>
        <authorList>
            <person name="Gonzalez-Bertolin B."/>
            <person name="Monzon S."/>
            <person name="Zaballos A."/>
            <person name="Jimenez P."/>
            <person name="Dekumyoy P."/>
            <person name="Varona S."/>
            <person name="Cuesta I."/>
            <person name="Sumanam S."/>
            <person name="Adisakwattana P."/>
            <person name="Gasser R.B."/>
            <person name="Hernandez-Gonzalez A."/>
            <person name="Young N.D."/>
            <person name="Perteguer M.J."/>
        </authorList>
    </citation>
    <scope>NUCLEOTIDE SEQUENCE [LARGE SCALE GENOMIC DNA]</scope>
    <source>
        <strain evidence="1">AL3</strain>
        <tissue evidence="1">Liver</tissue>
    </source>
</reference>
<gene>
    <name evidence="1" type="ORF">AB6A40_006578</name>
</gene>
<evidence type="ECO:0008006" key="3">
    <source>
        <dbReference type="Google" id="ProtNLM"/>
    </source>
</evidence>
<name>A0ABD6ENZ0_9BILA</name>
<evidence type="ECO:0000313" key="2">
    <source>
        <dbReference type="Proteomes" id="UP001608902"/>
    </source>
</evidence>
<dbReference type="Pfam" id="PF14608">
    <property type="entry name" value="zf-CCCH_2"/>
    <property type="match status" value="2"/>
</dbReference>
<organism evidence="1 2">
    <name type="scientific">Gnathostoma spinigerum</name>
    <dbReference type="NCBI Taxonomy" id="75299"/>
    <lineage>
        <taxon>Eukaryota</taxon>
        <taxon>Metazoa</taxon>
        <taxon>Ecdysozoa</taxon>
        <taxon>Nematoda</taxon>
        <taxon>Chromadorea</taxon>
        <taxon>Rhabditida</taxon>
        <taxon>Spirurina</taxon>
        <taxon>Gnathostomatomorpha</taxon>
        <taxon>Gnathostomatoidea</taxon>
        <taxon>Gnathostomatidae</taxon>
        <taxon>Gnathostoma</taxon>
    </lineage>
</organism>
<evidence type="ECO:0000313" key="1">
    <source>
        <dbReference type="EMBL" id="MFH4979869.1"/>
    </source>
</evidence>